<keyword evidence="1" id="KW-0808">Transferase</keyword>
<sequence length="985" mass="110369">MAEGRRHSVDIPLSKTLVALKRVRSLRDPGTNSMCKFTPCGEHITWETNSGIDQLLELSNPDSHSMSICQNDVLDVESEDNGSTSDSNCCSNSKRSCSTKFAATRAKLFRESYQNHAHNAFDSGAIPCAMNHLDEEVNSYNEPNFSNLLERAHDKVASKKSACGRSKKSNVAPDVAMSRVGSPCMSMCEAHANSLSHSTFGLETEEVDIADSNHTGCGISYCWSRSMPKYSDQNLSPDVDDQERPLLSAEGGEITNREIVLCPESPRSLSQKYRPRSFKDIVGQNVISQSLLNAIFKGNVASVYLFHGPRGAGKTSIARIFAAALNCLSLEEHRPCGFCQECLIFFTGRSRDVKELDAAKFNHKYRVKALLKSASRVPFSSRFKVFIVEDCQFLHAQTWTAIFNCLDELSQNVIFIMVTSDVDKVPQNSISRCRRYHFSKLKESDIVFRLQKICIEEGLDFDEDALDFIASKSNGSLRDAEMLLDQLGLLGKRITVSLAYELIGVVSDDELLTLLDVALSADTANTVKRARELMKSRVDPMQLISQLANLIMDILAGRRQLRCSEFCRTLVEQQTLTDVSMQPLKHALKILSETEKQLRTSKNQATWLTVALLQFSTEDSLYPRTNSLRDDGVLSTISPRESLKRCNACGYNKSSCLDKCHDKKDLETIWRRAIANCPSNDLRNFLLKHGNLSSIYIHEGVAIAEVEFLHPDYVSRAEKSWKLIGSSLQYVIDCNVQVRIQLAPSSTRKNTKLKKPLFNILNCYGRRKDIPDSTTNDNETESSLRRDISADASSSHHCQQFSPFGHQLDTNSMNGSGAFHGKEAVTTRKMEENTQSCGTVELGEEDATHANAEESEIQPSCFSKLKFQRRFLSSEVVQTICLRIQPHDKLELSFRRDATFDKDIGTNMPYVFCSKSNTHITYNGSDENGPSSDSRFNSNVLCWRASKSPLQKDSLQRRHQRGSHLVGWFLPCMAAEQKSQAEHHA</sequence>
<organism evidence="1 2">
    <name type="scientific">Dioscorea alata</name>
    <name type="common">Purple yam</name>
    <dbReference type="NCBI Taxonomy" id="55571"/>
    <lineage>
        <taxon>Eukaryota</taxon>
        <taxon>Viridiplantae</taxon>
        <taxon>Streptophyta</taxon>
        <taxon>Embryophyta</taxon>
        <taxon>Tracheophyta</taxon>
        <taxon>Spermatophyta</taxon>
        <taxon>Magnoliopsida</taxon>
        <taxon>Liliopsida</taxon>
        <taxon>Dioscoreales</taxon>
        <taxon>Dioscoreaceae</taxon>
        <taxon>Dioscorea</taxon>
    </lineage>
</organism>
<comment type="caution">
    <text evidence="1">The sequence shown here is derived from an EMBL/GenBank/DDBJ whole genome shotgun (WGS) entry which is preliminary data.</text>
</comment>
<proteinExistence type="predicted"/>
<keyword evidence="2" id="KW-1185">Reference proteome</keyword>
<name>A0ACB7VA68_DIOAL</name>
<dbReference type="Proteomes" id="UP000827976">
    <property type="component" value="Chromosome 10"/>
</dbReference>
<dbReference type="EC" id="2.7.7.7" evidence="1"/>
<protein>
    <submittedName>
        <fullName evidence="1">DNA polymerase III subunit gamma/ tau protein</fullName>
        <ecNumber evidence="1">2.7.7.7</ecNumber>
    </submittedName>
</protein>
<gene>
    <name evidence="1" type="ORF">IHE45_10G043100</name>
</gene>
<dbReference type="EMBL" id="CM037020">
    <property type="protein sequence ID" value="KAH7670668.1"/>
    <property type="molecule type" value="Genomic_DNA"/>
</dbReference>
<keyword evidence="1" id="KW-0548">Nucleotidyltransferase</keyword>
<accession>A0ACB7VA68</accession>
<evidence type="ECO:0000313" key="1">
    <source>
        <dbReference type="EMBL" id="KAH7670668.1"/>
    </source>
</evidence>
<reference evidence="2" key="1">
    <citation type="journal article" date="2022" name="Nat. Commun.">
        <title>Chromosome evolution and the genetic basis of agronomically important traits in greater yam.</title>
        <authorList>
            <person name="Bredeson J.V."/>
            <person name="Lyons J.B."/>
            <person name="Oniyinde I.O."/>
            <person name="Okereke N.R."/>
            <person name="Kolade O."/>
            <person name="Nnabue I."/>
            <person name="Nwadili C.O."/>
            <person name="Hribova E."/>
            <person name="Parker M."/>
            <person name="Nwogha J."/>
            <person name="Shu S."/>
            <person name="Carlson J."/>
            <person name="Kariba R."/>
            <person name="Muthemba S."/>
            <person name="Knop K."/>
            <person name="Barton G.J."/>
            <person name="Sherwood A.V."/>
            <person name="Lopez-Montes A."/>
            <person name="Asiedu R."/>
            <person name="Jamnadass R."/>
            <person name="Muchugi A."/>
            <person name="Goodstein D."/>
            <person name="Egesi C.N."/>
            <person name="Featherston J."/>
            <person name="Asfaw A."/>
            <person name="Simpson G.G."/>
            <person name="Dolezel J."/>
            <person name="Hendre P.S."/>
            <person name="Van Deynze A."/>
            <person name="Kumar P.L."/>
            <person name="Obidiegwu J.E."/>
            <person name="Bhattacharjee R."/>
            <person name="Rokhsar D.S."/>
        </authorList>
    </citation>
    <scope>NUCLEOTIDE SEQUENCE [LARGE SCALE GENOMIC DNA]</scope>
    <source>
        <strain evidence="2">cv. TDa95/00328</strain>
    </source>
</reference>
<evidence type="ECO:0000313" key="2">
    <source>
        <dbReference type="Proteomes" id="UP000827976"/>
    </source>
</evidence>